<sequence>MRDFDEITSFLGEWGPFQRTIFFLLSISIIPNGYVGMSMVFLADIPPHRCKLPYLNGTGVHLNQSLPTQVINGEIIYSRCSRYKWVNTSRTGFLNDTESCLDGWEYSTERYTSTIVTEWNLVCEEDWKAPFSSSIFFAGVLTGSVISGQVSDRYGRKVVLFFTMALQTVFSLIQVFSNSWEMFCVLYFVVGLGQISNYVAAFVLGSELLGKSSRIAYSTLGVCVFYALGYIILPLFAYFIRSWRMLLFVISIPGLFYVPLWWFIPESPRWLLSQSRVEEAEAIIRAAAKKNGITPPENIFKGEEIIAFMQLTSKVKSQHSYTYIDLIRTTNIRNVSIINFIIWMIITIGYFGLSLNTPNMIGDPYVNCFISAATEIAAYISAWAILKYTPRRIALSFPLMLGGVVLLLIQLVPSNLQILSTVLAMVGKFGITAAFSIVYVFAAELFPTVVRNMGVGACSMASRIGSVLSPYIAFIGTYNKILPYILMGSITVVVSLLSLLLPETQGQPLPEKISQVPPLHCCCNRRDPTLEIGLEDISIRNGKNSGQHNSSQGC</sequence>
<feature type="transmembrane region" description="Helical" evidence="11">
    <location>
        <begin position="20"/>
        <end position="43"/>
    </location>
</feature>
<dbReference type="PANTHER" id="PTHR24064">
    <property type="entry name" value="SOLUTE CARRIER FAMILY 22 MEMBER"/>
    <property type="match status" value="1"/>
</dbReference>
<keyword evidence="4 11" id="KW-0812">Transmembrane</keyword>
<dbReference type="PROSITE" id="PS00216">
    <property type="entry name" value="SUGAR_TRANSPORT_1"/>
    <property type="match status" value="1"/>
</dbReference>
<comment type="similarity">
    <text evidence="2">Belongs to the major facilitator (TC 2.A.1) superfamily. Organic cation transporter (TC 2.A.1.19) family.</text>
</comment>
<keyword evidence="9 11" id="KW-0472">Membrane</keyword>
<name>A0AAD8GKW5_ACIOX</name>
<evidence type="ECO:0000256" key="10">
    <source>
        <dbReference type="ARBA" id="ARBA00023180"/>
    </source>
</evidence>
<dbReference type="InterPro" id="IPR036259">
    <property type="entry name" value="MFS_trans_sf"/>
</dbReference>
<dbReference type="EMBL" id="JAGXEW010000001">
    <property type="protein sequence ID" value="KAK1175911.1"/>
    <property type="molecule type" value="Genomic_DNA"/>
</dbReference>
<comment type="subcellular location">
    <subcellularLocation>
        <location evidence="1">Endomembrane system</location>
        <topology evidence="1">Multi-pass membrane protein</topology>
    </subcellularLocation>
</comment>
<evidence type="ECO:0000256" key="2">
    <source>
        <dbReference type="ARBA" id="ARBA00009203"/>
    </source>
</evidence>
<evidence type="ECO:0000256" key="5">
    <source>
        <dbReference type="ARBA" id="ARBA00022741"/>
    </source>
</evidence>
<evidence type="ECO:0000313" key="13">
    <source>
        <dbReference type="EMBL" id="KAK1175911.1"/>
    </source>
</evidence>
<dbReference type="FunFam" id="1.20.1250.20:FF:000070">
    <property type="entry name" value="Solute carrier family 22 member 5"/>
    <property type="match status" value="1"/>
</dbReference>
<keyword evidence="8" id="KW-0406">Ion transport</keyword>
<keyword evidence="5" id="KW-0547">Nucleotide-binding</keyword>
<keyword evidence="7 11" id="KW-1133">Transmembrane helix</keyword>
<feature type="transmembrane region" description="Helical" evidence="11">
    <location>
        <begin position="216"/>
        <end position="239"/>
    </location>
</feature>
<dbReference type="PROSITE" id="PS50850">
    <property type="entry name" value="MFS"/>
    <property type="match status" value="1"/>
</dbReference>
<dbReference type="InterPro" id="IPR020846">
    <property type="entry name" value="MFS_dom"/>
</dbReference>
<feature type="transmembrane region" description="Helical" evidence="11">
    <location>
        <begin position="158"/>
        <end position="176"/>
    </location>
</feature>
<evidence type="ECO:0000256" key="1">
    <source>
        <dbReference type="ARBA" id="ARBA00004127"/>
    </source>
</evidence>
<dbReference type="GO" id="GO:0015651">
    <property type="term" value="F:quaternary ammonium group transmembrane transporter activity"/>
    <property type="evidence" value="ECO:0007669"/>
    <property type="project" value="UniProtKB-ARBA"/>
</dbReference>
<accession>A0AAD8GKW5</accession>
<feature type="transmembrane region" description="Helical" evidence="11">
    <location>
        <begin position="481"/>
        <end position="501"/>
    </location>
</feature>
<feature type="transmembrane region" description="Helical" evidence="11">
    <location>
        <begin position="335"/>
        <end position="352"/>
    </location>
</feature>
<organism evidence="13 14">
    <name type="scientific">Acipenser oxyrinchus oxyrinchus</name>
    <dbReference type="NCBI Taxonomy" id="40147"/>
    <lineage>
        <taxon>Eukaryota</taxon>
        <taxon>Metazoa</taxon>
        <taxon>Chordata</taxon>
        <taxon>Craniata</taxon>
        <taxon>Vertebrata</taxon>
        <taxon>Euteleostomi</taxon>
        <taxon>Actinopterygii</taxon>
        <taxon>Chondrostei</taxon>
        <taxon>Acipenseriformes</taxon>
        <taxon>Acipenseridae</taxon>
        <taxon>Acipenser</taxon>
    </lineage>
</organism>
<feature type="transmembrane region" description="Helical" evidence="11">
    <location>
        <begin position="393"/>
        <end position="412"/>
    </location>
</feature>
<feature type="domain" description="Major facilitator superfamily (MFS) profile" evidence="12">
    <location>
        <begin position="84"/>
        <end position="506"/>
    </location>
</feature>
<feature type="transmembrane region" description="Helical" evidence="11">
    <location>
        <begin position="364"/>
        <end position="386"/>
    </location>
</feature>
<feature type="transmembrane region" description="Helical" evidence="11">
    <location>
        <begin position="454"/>
        <end position="475"/>
    </location>
</feature>
<evidence type="ECO:0000256" key="3">
    <source>
        <dbReference type="ARBA" id="ARBA00022448"/>
    </source>
</evidence>
<dbReference type="SUPFAM" id="SSF103473">
    <property type="entry name" value="MFS general substrate transporter"/>
    <property type="match status" value="1"/>
</dbReference>
<keyword evidence="3" id="KW-0813">Transport</keyword>
<dbReference type="InterPro" id="IPR005828">
    <property type="entry name" value="MFS_sugar_transport-like"/>
</dbReference>
<evidence type="ECO:0000256" key="6">
    <source>
        <dbReference type="ARBA" id="ARBA00022840"/>
    </source>
</evidence>
<feature type="transmembrane region" description="Helical" evidence="11">
    <location>
        <begin position="418"/>
        <end position="442"/>
    </location>
</feature>
<evidence type="ECO:0000256" key="4">
    <source>
        <dbReference type="ARBA" id="ARBA00022692"/>
    </source>
</evidence>
<dbReference type="Pfam" id="PF00083">
    <property type="entry name" value="Sugar_tr"/>
    <property type="match status" value="1"/>
</dbReference>
<dbReference type="Proteomes" id="UP001230051">
    <property type="component" value="Unassembled WGS sequence"/>
</dbReference>
<evidence type="ECO:0000256" key="8">
    <source>
        <dbReference type="ARBA" id="ARBA00023065"/>
    </source>
</evidence>
<evidence type="ECO:0000256" key="7">
    <source>
        <dbReference type="ARBA" id="ARBA00022989"/>
    </source>
</evidence>
<dbReference type="AlphaFoldDB" id="A0AAD8GKW5"/>
<proteinExistence type="inferred from homology"/>
<feature type="transmembrane region" description="Helical" evidence="11">
    <location>
        <begin position="245"/>
        <end position="264"/>
    </location>
</feature>
<reference evidence="13" key="1">
    <citation type="submission" date="2022-02" db="EMBL/GenBank/DDBJ databases">
        <title>Atlantic sturgeon de novo genome assembly.</title>
        <authorList>
            <person name="Stock M."/>
            <person name="Klopp C."/>
            <person name="Guiguen Y."/>
            <person name="Cabau C."/>
            <person name="Parinello H."/>
            <person name="Santidrian Yebra-Pimentel E."/>
            <person name="Kuhl H."/>
            <person name="Dirks R.P."/>
            <person name="Guessner J."/>
            <person name="Wuertz S."/>
            <person name="Du K."/>
            <person name="Schartl M."/>
        </authorList>
    </citation>
    <scope>NUCLEOTIDE SEQUENCE</scope>
    <source>
        <strain evidence="13">STURGEONOMICS-FGT-2020</strain>
        <tissue evidence="13">Whole blood</tissue>
    </source>
</reference>
<evidence type="ECO:0000256" key="9">
    <source>
        <dbReference type="ARBA" id="ARBA00023136"/>
    </source>
</evidence>
<keyword evidence="10" id="KW-0325">Glycoprotein</keyword>
<dbReference type="GO" id="GO:0016020">
    <property type="term" value="C:membrane"/>
    <property type="evidence" value="ECO:0007669"/>
    <property type="project" value="InterPro"/>
</dbReference>
<feature type="transmembrane region" description="Helical" evidence="11">
    <location>
        <begin position="182"/>
        <end position="204"/>
    </location>
</feature>
<dbReference type="GO" id="GO:0012505">
    <property type="term" value="C:endomembrane system"/>
    <property type="evidence" value="ECO:0007669"/>
    <property type="project" value="UniProtKB-SubCell"/>
</dbReference>
<gene>
    <name evidence="13" type="primary">SLC22A5</name>
    <name evidence="13" type="ORF">AOXY_G648</name>
</gene>
<dbReference type="GO" id="GO:0006811">
    <property type="term" value="P:monoatomic ion transport"/>
    <property type="evidence" value="ECO:0007669"/>
    <property type="project" value="UniProtKB-KW"/>
</dbReference>
<evidence type="ECO:0000259" key="12">
    <source>
        <dbReference type="PROSITE" id="PS50850"/>
    </source>
</evidence>
<keyword evidence="6" id="KW-0067">ATP-binding</keyword>
<evidence type="ECO:0000256" key="11">
    <source>
        <dbReference type="SAM" id="Phobius"/>
    </source>
</evidence>
<evidence type="ECO:0000313" key="14">
    <source>
        <dbReference type="Proteomes" id="UP001230051"/>
    </source>
</evidence>
<protein>
    <submittedName>
        <fullName evidence="13">Solute carrier family 22 member 5-like isoform X1</fullName>
    </submittedName>
</protein>
<comment type="caution">
    <text evidence="13">The sequence shown here is derived from an EMBL/GenBank/DDBJ whole genome shotgun (WGS) entry which is preliminary data.</text>
</comment>
<dbReference type="InterPro" id="IPR005829">
    <property type="entry name" value="Sugar_transporter_CS"/>
</dbReference>
<dbReference type="GO" id="GO:0005524">
    <property type="term" value="F:ATP binding"/>
    <property type="evidence" value="ECO:0007669"/>
    <property type="project" value="UniProtKB-KW"/>
</dbReference>
<dbReference type="Gene3D" id="1.20.1250.20">
    <property type="entry name" value="MFS general substrate transporter like domains"/>
    <property type="match status" value="1"/>
</dbReference>
<keyword evidence="14" id="KW-1185">Reference proteome</keyword>